<evidence type="ECO:0000256" key="4">
    <source>
        <dbReference type="ARBA" id="ARBA00022692"/>
    </source>
</evidence>
<dbReference type="RefSeq" id="WP_075017750.1">
    <property type="nucleotide sequence ID" value="NZ_FODD01000031.1"/>
</dbReference>
<feature type="region of interest" description="Disordered" evidence="7">
    <location>
        <begin position="1"/>
        <end position="22"/>
    </location>
</feature>
<feature type="transmembrane region" description="Helical" evidence="8">
    <location>
        <begin position="148"/>
        <end position="164"/>
    </location>
</feature>
<dbReference type="GO" id="GO:0022857">
    <property type="term" value="F:transmembrane transporter activity"/>
    <property type="evidence" value="ECO:0007669"/>
    <property type="project" value="InterPro"/>
</dbReference>
<feature type="transmembrane region" description="Helical" evidence="8">
    <location>
        <begin position="500"/>
        <end position="529"/>
    </location>
</feature>
<keyword evidence="2" id="KW-0813">Transport</keyword>
<feature type="transmembrane region" description="Helical" evidence="8">
    <location>
        <begin position="541"/>
        <end position="563"/>
    </location>
</feature>
<evidence type="ECO:0000313" key="10">
    <source>
        <dbReference type="Proteomes" id="UP000181951"/>
    </source>
</evidence>
<gene>
    <name evidence="9" type="ORF">SAMN05216267_103160</name>
</gene>
<feature type="region of interest" description="Disordered" evidence="7">
    <location>
        <begin position="310"/>
        <end position="348"/>
    </location>
</feature>
<dbReference type="AlphaFoldDB" id="A0A1H8QUL5"/>
<feature type="transmembrane region" description="Helical" evidence="8">
    <location>
        <begin position="122"/>
        <end position="141"/>
    </location>
</feature>
<dbReference type="InterPro" id="IPR006726">
    <property type="entry name" value="PHBA_efflux_AaeB/fusaric-R"/>
</dbReference>
<evidence type="ECO:0000256" key="6">
    <source>
        <dbReference type="ARBA" id="ARBA00023136"/>
    </source>
</evidence>
<name>A0A1H8QUL5_9ACTN</name>
<dbReference type="PANTHER" id="PTHR30509:SF9">
    <property type="entry name" value="MULTIDRUG RESISTANCE PROTEIN MDTO"/>
    <property type="match status" value="1"/>
</dbReference>
<accession>A0A1H8QUL5</accession>
<proteinExistence type="predicted"/>
<keyword evidence="10" id="KW-1185">Reference proteome</keyword>
<feature type="transmembrane region" description="Helical" evidence="8">
    <location>
        <begin position="575"/>
        <end position="593"/>
    </location>
</feature>
<evidence type="ECO:0000256" key="7">
    <source>
        <dbReference type="SAM" id="MobiDB-lite"/>
    </source>
</evidence>
<sequence length="815" mass="85243">MSTAAERADAAEAGGGRKNETPPRIRRWVHWVGAHDPGLSALRRALRAAIITPSLFAVAFLGIGNPVIAVFAAFAPMVLMLFVDFSGPMRERVAEQASLALVSVALVGLGSLAGQVVWVAGVAAFVVTFAIQFGGVLSSALAGARAPLLISFVLPATLVAPVGAVPDRLAGWSMGAAATVLAVRFMWPRPVSEPLRDSTARACALLARQLRLEVPSAGPSARRSDRDAAARAAADGVDAMKDVFYATPNRPTGLSTSARALVRMTSTIHWLHKVVAEEPLERADAVSTAAVREVALAAAEVLESGAELLKGDAGPSGAGSTGAGPSAARPDPSADSAPPPAPAPDSSAGLEARMERLDAARRGLQHVLTEVLPERLTPSELAGALASGFRAERRGSLAASIASDVRLAVLARQRSWWQRVRGSRPVQAQSDLSSARDRLVGHLDWHSVWLHNSLRGAAALSAAVVLAQLTGVQHAFWVVFGTLAVLRSSAVNTGQTVGRALLGTAIGFVLGVALIVALASHPVVLWLLLPPAIVLIGLEPSVMSFTAGQAGFTVVLLILFTIVDPAGWEVGLVRIKDMALGCAVSLVVGALFWPRGSGPALGRVLSEAFGDGARYLRTAVAFGLTRCDGVAVTAPDSDADRRRAAASARRVDDAFRGYLAERGTKRLALPDVTSLVTTVSALRLTGNAIVDLWARAGYVARSDRFEARVRIIDACENLAGWFELSGRALAGTGSPAPAEPMRRPVADRELQRAVRHDLTDARSSGDGASTAVRLVWTANHLDGVRRLQTDIVAPIHAAATLPAPVTTPPRHPLHA</sequence>
<evidence type="ECO:0000256" key="2">
    <source>
        <dbReference type="ARBA" id="ARBA00022448"/>
    </source>
</evidence>
<comment type="subcellular location">
    <subcellularLocation>
        <location evidence="1">Cell membrane</location>
        <topology evidence="1">Multi-pass membrane protein</topology>
    </subcellularLocation>
</comment>
<protein>
    <submittedName>
        <fullName evidence="9">Fusaric acid resistance protein-like</fullName>
    </submittedName>
</protein>
<keyword evidence="4 8" id="KW-0812">Transmembrane</keyword>
<feature type="compositionally biased region" description="Low complexity" evidence="7">
    <location>
        <begin position="323"/>
        <end position="336"/>
    </location>
</feature>
<keyword evidence="6 8" id="KW-0472">Membrane</keyword>
<dbReference type="OrthoDB" id="4638444at2"/>
<dbReference type="Pfam" id="PF04632">
    <property type="entry name" value="FUSC"/>
    <property type="match status" value="1"/>
</dbReference>
<keyword evidence="3" id="KW-1003">Cell membrane</keyword>
<keyword evidence="5 8" id="KW-1133">Transmembrane helix</keyword>
<evidence type="ECO:0000256" key="8">
    <source>
        <dbReference type="SAM" id="Phobius"/>
    </source>
</evidence>
<reference evidence="9 10" key="1">
    <citation type="submission" date="2016-10" db="EMBL/GenBank/DDBJ databases">
        <authorList>
            <person name="de Groot N.N."/>
        </authorList>
    </citation>
    <scope>NUCLEOTIDE SEQUENCE [LARGE SCALE GENOMIC DNA]</scope>
    <source>
        <strain evidence="9 10">CGMCC 4.2026</strain>
    </source>
</reference>
<dbReference type="EMBL" id="FODD01000031">
    <property type="protein sequence ID" value="SEO57726.1"/>
    <property type="molecule type" value="Genomic_DNA"/>
</dbReference>
<dbReference type="PANTHER" id="PTHR30509">
    <property type="entry name" value="P-HYDROXYBENZOIC ACID EFFLUX PUMP SUBUNIT-RELATED"/>
    <property type="match status" value="1"/>
</dbReference>
<evidence type="ECO:0000256" key="5">
    <source>
        <dbReference type="ARBA" id="ARBA00022989"/>
    </source>
</evidence>
<dbReference type="Proteomes" id="UP000181951">
    <property type="component" value="Unassembled WGS sequence"/>
</dbReference>
<feature type="transmembrane region" description="Helical" evidence="8">
    <location>
        <begin position="457"/>
        <end position="480"/>
    </location>
</feature>
<dbReference type="GO" id="GO:0005886">
    <property type="term" value="C:plasma membrane"/>
    <property type="evidence" value="ECO:0007669"/>
    <property type="project" value="UniProtKB-SubCell"/>
</dbReference>
<evidence type="ECO:0000313" key="9">
    <source>
        <dbReference type="EMBL" id="SEO57726.1"/>
    </source>
</evidence>
<evidence type="ECO:0000256" key="3">
    <source>
        <dbReference type="ARBA" id="ARBA00022475"/>
    </source>
</evidence>
<evidence type="ECO:0000256" key="1">
    <source>
        <dbReference type="ARBA" id="ARBA00004651"/>
    </source>
</evidence>
<dbReference type="STRING" id="310780.SAMN05216267_103160"/>
<organism evidence="9 10">
    <name type="scientific">Actinacidiphila rubida</name>
    <dbReference type="NCBI Taxonomy" id="310780"/>
    <lineage>
        <taxon>Bacteria</taxon>
        <taxon>Bacillati</taxon>
        <taxon>Actinomycetota</taxon>
        <taxon>Actinomycetes</taxon>
        <taxon>Kitasatosporales</taxon>
        <taxon>Streptomycetaceae</taxon>
        <taxon>Actinacidiphila</taxon>
    </lineage>
</organism>